<proteinExistence type="predicted"/>
<dbReference type="EMBL" id="JAUTXU010000028">
    <property type="protein sequence ID" value="KAK3719055.1"/>
    <property type="molecule type" value="Genomic_DNA"/>
</dbReference>
<evidence type="ECO:0000313" key="1">
    <source>
        <dbReference type="EMBL" id="KAK3719055.1"/>
    </source>
</evidence>
<reference evidence="1" key="1">
    <citation type="submission" date="2023-07" db="EMBL/GenBank/DDBJ databases">
        <title>Black Yeasts Isolated from many extreme environments.</title>
        <authorList>
            <person name="Coleine C."/>
            <person name="Stajich J.E."/>
            <person name="Selbmann L."/>
        </authorList>
    </citation>
    <scope>NUCLEOTIDE SEQUENCE</scope>
    <source>
        <strain evidence="1">CCFEE 5714</strain>
    </source>
</reference>
<protein>
    <submittedName>
        <fullName evidence="1">Uncharacterized protein</fullName>
    </submittedName>
</protein>
<sequence>MPTKTAYITGGASGIGQAVTEMLAGKGIKVLIADQNLEGAEKLVDSLKSAGHDASCLQCNVNDWDSQLTAFEHAIDILGGRIDYVFPIAGIGERKAIQNDPKATKFEKPDLTVIDVDLNGVLYTAFLAVQQMRRQEKDEGGFRGKSECLVDSLVANADCDEVAVTASVCGFYCVPTVPVYTAAKHGVVGFVRSYGKYLPEEGISMNAVCPNVVRTKISTDQFYDKVEADKLLTPMQGVVDAFEKCVDSDISGECLEIDPTGDVTPKAPAPHLNEETTRILDMIGQRSRRLHEPVQ</sequence>
<name>A0ACC3NLG8_9PEZI</name>
<accession>A0ACC3NLG8</accession>
<evidence type="ECO:0000313" key="2">
    <source>
        <dbReference type="Proteomes" id="UP001281147"/>
    </source>
</evidence>
<keyword evidence="2" id="KW-1185">Reference proteome</keyword>
<gene>
    <name evidence="1" type="ORF">LTR37_004619</name>
</gene>
<organism evidence="1 2">
    <name type="scientific">Vermiconidia calcicola</name>
    <dbReference type="NCBI Taxonomy" id="1690605"/>
    <lineage>
        <taxon>Eukaryota</taxon>
        <taxon>Fungi</taxon>
        <taxon>Dikarya</taxon>
        <taxon>Ascomycota</taxon>
        <taxon>Pezizomycotina</taxon>
        <taxon>Dothideomycetes</taxon>
        <taxon>Dothideomycetidae</taxon>
        <taxon>Mycosphaerellales</taxon>
        <taxon>Extremaceae</taxon>
        <taxon>Vermiconidia</taxon>
    </lineage>
</organism>
<comment type="caution">
    <text evidence="1">The sequence shown here is derived from an EMBL/GenBank/DDBJ whole genome shotgun (WGS) entry which is preliminary data.</text>
</comment>
<dbReference type="Proteomes" id="UP001281147">
    <property type="component" value="Unassembled WGS sequence"/>
</dbReference>